<keyword evidence="1" id="KW-1133">Transmembrane helix</keyword>
<sequence length="124" mass="13831">MIVLHGVVLILLCVIILLNITLPPSIRSFGIVPVTITLMFMVMYLFTHSPLLGIVGIVAAYTLLQSSNRSIPSLPFDSELTPTNQFQETLEEYIVKRIVPMVQSTPHLNFKYAPENTHNASSLH</sequence>
<keyword evidence="1" id="KW-0812">Transmembrane</keyword>
<dbReference type="AlphaFoldDB" id="A0A6C0AGS5"/>
<dbReference type="EMBL" id="MN740625">
    <property type="protein sequence ID" value="QHS78994.1"/>
    <property type="molecule type" value="Genomic_DNA"/>
</dbReference>
<reference evidence="2" key="1">
    <citation type="journal article" date="2020" name="Nature">
        <title>Giant virus diversity and host interactions through global metagenomics.</title>
        <authorList>
            <person name="Schulz F."/>
            <person name="Roux S."/>
            <person name="Paez-Espino D."/>
            <person name="Jungbluth S."/>
            <person name="Walsh D.A."/>
            <person name="Denef V.J."/>
            <person name="McMahon K.D."/>
            <person name="Konstantinidis K.T."/>
            <person name="Eloe-Fadrosh E.A."/>
            <person name="Kyrpides N.C."/>
            <person name="Woyke T."/>
        </authorList>
    </citation>
    <scope>NUCLEOTIDE SEQUENCE</scope>
    <source>
        <strain evidence="2">GVMAG-S-1035118-87</strain>
    </source>
</reference>
<accession>A0A6C0AGS5</accession>
<feature type="transmembrane region" description="Helical" evidence="1">
    <location>
        <begin position="38"/>
        <end position="64"/>
    </location>
</feature>
<proteinExistence type="predicted"/>
<evidence type="ECO:0000256" key="1">
    <source>
        <dbReference type="SAM" id="Phobius"/>
    </source>
</evidence>
<keyword evidence="1" id="KW-0472">Membrane</keyword>
<protein>
    <submittedName>
        <fullName evidence="2">Uncharacterized protein</fullName>
    </submittedName>
</protein>
<organism evidence="2">
    <name type="scientific">viral metagenome</name>
    <dbReference type="NCBI Taxonomy" id="1070528"/>
    <lineage>
        <taxon>unclassified sequences</taxon>
        <taxon>metagenomes</taxon>
        <taxon>organismal metagenomes</taxon>
    </lineage>
</organism>
<evidence type="ECO:0000313" key="2">
    <source>
        <dbReference type="EMBL" id="QHS78994.1"/>
    </source>
</evidence>
<name>A0A6C0AGS5_9ZZZZ</name>